<feature type="region of interest" description="Disordered" evidence="1">
    <location>
        <begin position="1"/>
        <end position="37"/>
    </location>
</feature>
<organism evidence="2 3">
    <name type="scientific">Bimuria novae-zelandiae CBS 107.79</name>
    <dbReference type="NCBI Taxonomy" id="1447943"/>
    <lineage>
        <taxon>Eukaryota</taxon>
        <taxon>Fungi</taxon>
        <taxon>Dikarya</taxon>
        <taxon>Ascomycota</taxon>
        <taxon>Pezizomycotina</taxon>
        <taxon>Dothideomycetes</taxon>
        <taxon>Pleosporomycetidae</taxon>
        <taxon>Pleosporales</taxon>
        <taxon>Massarineae</taxon>
        <taxon>Didymosphaeriaceae</taxon>
        <taxon>Bimuria</taxon>
    </lineage>
</organism>
<reference evidence="2" key="1">
    <citation type="journal article" date="2020" name="Stud. Mycol.">
        <title>101 Dothideomycetes genomes: a test case for predicting lifestyles and emergence of pathogens.</title>
        <authorList>
            <person name="Haridas S."/>
            <person name="Albert R."/>
            <person name="Binder M."/>
            <person name="Bloem J."/>
            <person name="Labutti K."/>
            <person name="Salamov A."/>
            <person name="Andreopoulos B."/>
            <person name="Baker S."/>
            <person name="Barry K."/>
            <person name="Bills G."/>
            <person name="Bluhm B."/>
            <person name="Cannon C."/>
            <person name="Castanera R."/>
            <person name="Culley D."/>
            <person name="Daum C."/>
            <person name="Ezra D."/>
            <person name="Gonzalez J."/>
            <person name="Henrissat B."/>
            <person name="Kuo A."/>
            <person name="Liang C."/>
            <person name="Lipzen A."/>
            <person name="Lutzoni F."/>
            <person name="Magnuson J."/>
            <person name="Mondo S."/>
            <person name="Nolan M."/>
            <person name="Ohm R."/>
            <person name="Pangilinan J."/>
            <person name="Park H.-J."/>
            <person name="Ramirez L."/>
            <person name="Alfaro M."/>
            <person name="Sun H."/>
            <person name="Tritt A."/>
            <person name="Yoshinaga Y."/>
            <person name="Zwiers L.-H."/>
            <person name="Turgeon B."/>
            <person name="Goodwin S."/>
            <person name="Spatafora J."/>
            <person name="Crous P."/>
            <person name="Grigoriev I."/>
        </authorList>
    </citation>
    <scope>NUCLEOTIDE SEQUENCE</scope>
    <source>
        <strain evidence="2">CBS 107.79</strain>
    </source>
</reference>
<feature type="compositionally biased region" description="Polar residues" evidence="1">
    <location>
        <begin position="1"/>
        <end position="14"/>
    </location>
</feature>
<dbReference type="AlphaFoldDB" id="A0A6A5UXZ9"/>
<feature type="compositionally biased region" description="Basic and acidic residues" evidence="1">
    <location>
        <begin position="165"/>
        <end position="180"/>
    </location>
</feature>
<evidence type="ECO:0000313" key="2">
    <source>
        <dbReference type="EMBL" id="KAF1968809.1"/>
    </source>
</evidence>
<protein>
    <submittedName>
        <fullName evidence="2">Uncharacterized protein</fullName>
    </submittedName>
</protein>
<dbReference type="Proteomes" id="UP000800036">
    <property type="component" value="Unassembled WGS sequence"/>
</dbReference>
<feature type="region of interest" description="Disordered" evidence="1">
    <location>
        <begin position="143"/>
        <end position="207"/>
    </location>
</feature>
<evidence type="ECO:0000256" key="1">
    <source>
        <dbReference type="SAM" id="MobiDB-lite"/>
    </source>
</evidence>
<feature type="compositionally biased region" description="Pro residues" evidence="1">
    <location>
        <begin position="143"/>
        <end position="155"/>
    </location>
</feature>
<evidence type="ECO:0000313" key="3">
    <source>
        <dbReference type="Proteomes" id="UP000800036"/>
    </source>
</evidence>
<keyword evidence="3" id="KW-1185">Reference proteome</keyword>
<accession>A0A6A5UXZ9</accession>
<dbReference type="EMBL" id="ML976716">
    <property type="protein sequence ID" value="KAF1968809.1"/>
    <property type="molecule type" value="Genomic_DNA"/>
</dbReference>
<feature type="region of interest" description="Disordered" evidence="1">
    <location>
        <begin position="302"/>
        <end position="350"/>
    </location>
</feature>
<sequence length="350" mass="39336">MHSTSNHGTCPQQIRRSHPHSHDQFHRNAHSRPRPSAHVPWILEQHRRPLTGKSRLSPPATLTCKPSPAWSKLPPASFMRCPGKCQAHARLPSTTSGLYLAPPHLLLASHRASRNGLRKLATPVQSRYTSPFSPYPLSPYPLSPYPLSPCPPEPRTPTKTSNQGLDKDSTRTRQGLEKDSTGTSTRTSTRTSRRDTMAPKKKLPPGALKANDSKVYISGFGGQHPIDVGVAYWYRGHYVYSEAGLPIQPLPYATRKGVHIMGSTYDSAPPYQPGIGRDESEVAALYWSKHWCWEQEQEREKVRLANEQEQEQEREGEREEKRLVSEQAGAFQRQTAQIEGLKGGDQSEYW</sequence>
<feature type="compositionally biased region" description="Basic and acidic residues" evidence="1">
    <location>
        <begin position="302"/>
        <end position="324"/>
    </location>
</feature>
<feature type="compositionally biased region" description="Low complexity" evidence="1">
    <location>
        <begin position="181"/>
        <end position="190"/>
    </location>
</feature>
<proteinExistence type="predicted"/>
<dbReference type="OrthoDB" id="3792817at2759"/>
<gene>
    <name evidence="2" type="ORF">BU23DRAFT_256414</name>
</gene>
<name>A0A6A5UXZ9_9PLEO</name>